<sequence>MLEEKLEYLSINVYMVYFINKFFEKDYKNCNYLKFVVL</sequence>
<accession>A0A1I0RW58</accession>
<reference evidence="1 2" key="1">
    <citation type="submission" date="2016-10" db="EMBL/GenBank/DDBJ databases">
        <authorList>
            <person name="de Groot N.N."/>
        </authorList>
    </citation>
    <scope>NUCLEOTIDE SEQUENCE [LARGE SCALE GENOMIC DNA]</scope>
    <source>
        <strain evidence="1 2">DSM 9179</strain>
    </source>
</reference>
<organism evidence="1 2">
    <name type="scientific">[Clostridium] fimetarium</name>
    <dbReference type="NCBI Taxonomy" id="99656"/>
    <lineage>
        <taxon>Bacteria</taxon>
        <taxon>Bacillati</taxon>
        <taxon>Bacillota</taxon>
        <taxon>Clostridia</taxon>
        <taxon>Lachnospirales</taxon>
        <taxon>Lachnospiraceae</taxon>
    </lineage>
</organism>
<evidence type="ECO:0000313" key="1">
    <source>
        <dbReference type="EMBL" id="SEW45578.1"/>
    </source>
</evidence>
<dbReference type="EMBL" id="FOJI01000026">
    <property type="protein sequence ID" value="SEW45578.1"/>
    <property type="molecule type" value="Genomic_DNA"/>
</dbReference>
<dbReference type="AlphaFoldDB" id="A0A1I0RW58"/>
<name>A0A1I0RW58_9FIRM</name>
<evidence type="ECO:0000313" key="2">
    <source>
        <dbReference type="Proteomes" id="UP000199701"/>
    </source>
</evidence>
<protein>
    <submittedName>
        <fullName evidence="1">Uncharacterized protein</fullName>
    </submittedName>
</protein>
<keyword evidence="2" id="KW-1185">Reference proteome</keyword>
<dbReference type="STRING" id="99656.SAMN05421659_12616"/>
<proteinExistence type="predicted"/>
<gene>
    <name evidence="1" type="ORF">SAMN05421659_12616</name>
</gene>
<dbReference type="Proteomes" id="UP000199701">
    <property type="component" value="Unassembled WGS sequence"/>
</dbReference>